<reference evidence="2" key="1">
    <citation type="journal article" date="2017" name="Plant J.">
        <title>The pomegranate (Punica granatum L.) genome and the genomics of punicalagin biosynthesis.</title>
        <authorList>
            <person name="Qin G."/>
            <person name="Xu C."/>
            <person name="Ming R."/>
            <person name="Tang H."/>
            <person name="Guyot R."/>
            <person name="Kramer E.M."/>
            <person name="Hu Y."/>
            <person name="Yi X."/>
            <person name="Qi Y."/>
            <person name="Xu X."/>
            <person name="Gao Z."/>
            <person name="Pan H."/>
            <person name="Jian J."/>
            <person name="Tian Y."/>
            <person name="Yue Z."/>
            <person name="Xu Y."/>
        </authorList>
    </citation>
    <scope>NUCLEOTIDE SEQUENCE [LARGE SCALE GENOMIC DNA]</scope>
    <source>
        <strain evidence="2">cv. Dabenzi</strain>
    </source>
</reference>
<dbReference type="EMBL" id="MTKT01002229">
    <property type="protein sequence ID" value="OWM80442.1"/>
    <property type="molecule type" value="Genomic_DNA"/>
</dbReference>
<name>A0A218X7T9_PUNGR</name>
<dbReference type="Proteomes" id="UP000197138">
    <property type="component" value="Unassembled WGS sequence"/>
</dbReference>
<evidence type="ECO:0008006" key="3">
    <source>
        <dbReference type="Google" id="ProtNLM"/>
    </source>
</evidence>
<dbReference type="PANTHER" id="PTHR42923">
    <property type="entry name" value="PROTOPORPHYRINOGEN OXIDASE"/>
    <property type="match status" value="1"/>
</dbReference>
<dbReference type="Pfam" id="PF13450">
    <property type="entry name" value="NAD_binding_8"/>
    <property type="match status" value="1"/>
</dbReference>
<evidence type="ECO:0000313" key="1">
    <source>
        <dbReference type="EMBL" id="OWM80442.1"/>
    </source>
</evidence>
<accession>A0A218X7T9</accession>
<sequence>MLAAPWRVMRAGPAFFGSSGNGGNGRRRRAEALQVCSNGGTADGEQKVVEKKKKKGVVVGSGWAGLGAAYHLCKQGFDVTVLEDSNDFGSSDDVGIQGFWYPYKNIFSLVDGLGLEPFTGWMKSAHSFRLSVQVEFPIFQDLPQLPSPLGTSGSYSTIDFDNTDNAWRKYDPITARELFRQSGCSERLYENVFAPLLQVGLFAPPEQCSSAAALAMLYYLVLAHQSPYCAALHTGDEFLKVLNLAGVDVLSVELELDKKINIANASNACAGFDDCFGWTFFDLNALHDEHKDDHAQVIETDFLLPLVDELLVGKITSYLSKFIAGLENATVVDRKIRRFPRSLTHFLLGSYKYMMRGATSFPNLFIAGDWIISRHGSWSQEKAYVTGLEAENLVIDYLGDGEFARIVPVEEDEPHIQALRSLNRSLDQFRAQLPFSDFFVQ</sequence>
<dbReference type="SUPFAM" id="SSF51905">
    <property type="entry name" value="FAD/NAD(P)-binding domain"/>
    <property type="match status" value="1"/>
</dbReference>
<protein>
    <recommendedName>
        <fullName evidence="3">Amine oxidase domain-containing protein</fullName>
    </recommendedName>
</protein>
<dbReference type="Gene3D" id="3.50.50.60">
    <property type="entry name" value="FAD/NAD(P)-binding domain"/>
    <property type="match status" value="1"/>
</dbReference>
<dbReference type="AlphaFoldDB" id="A0A218X7T9"/>
<comment type="caution">
    <text evidence="1">The sequence shown here is derived from an EMBL/GenBank/DDBJ whole genome shotgun (WGS) entry which is preliminary data.</text>
</comment>
<gene>
    <name evidence="1" type="ORF">CDL15_Pgr019722</name>
</gene>
<proteinExistence type="predicted"/>
<dbReference type="InterPro" id="IPR036188">
    <property type="entry name" value="FAD/NAD-bd_sf"/>
</dbReference>
<organism evidence="1 2">
    <name type="scientific">Punica granatum</name>
    <name type="common">Pomegranate</name>
    <dbReference type="NCBI Taxonomy" id="22663"/>
    <lineage>
        <taxon>Eukaryota</taxon>
        <taxon>Viridiplantae</taxon>
        <taxon>Streptophyta</taxon>
        <taxon>Embryophyta</taxon>
        <taxon>Tracheophyta</taxon>
        <taxon>Spermatophyta</taxon>
        <taxon>Magnoliopsida</taxon>
        <taxon>eudicotyledons</taxon>
        <taxon>Gunneridae</taxon>
        <taxon>Pentapetalae</taxon>
        <taxon>rosids</taxon>
        <taxon>malvids</taxon>
        <taxon>Myrtales</taxon>
        <taxon>Lythraceae</taxon>
        <taxon>Punica</taxon>
    </lineage>
</organism>
<dbReference type="PANTHER" id="PTHR42923:SF24">
    <property type="entry name" value="OS04G0560500 PROTEIN"/>
    <property type="match status" value="1"/>
</dbReference>
<evidence type="ECO:0000313" key="2">
    <source>
        <dbReference type="Proteomes" id="UP000197138"/>
    </source>
</evidence>
<dbReference type="InterPro" id="IPR050464">
    <property type="entry name" value="Zeta_carotene_desat/Oxidored"/>
</dbReference>
<dbReference type="GO" id="GO:0016491">
    <property type="term" value="F:oxidoreductase activity"/>
    <property type="evidence" value="ECO:0007669"/>
    <property type="project" value="TreeGrafter"/>
</dbReference>